<dbReference type="Pfam" id="PF20258">
    <property type="entry name" value="tRNA_Me_trans_C"/>
    <property type="match status" value="1"/>
</dbReference>
<keyword evidence="12" id="KW-0489">Methyltransferase</keyword>
<accession>A0A5C1QCZ2</accession>
<dbReference type="Proteomes" id="UP000323824">
    <property type="component" value="Chromosome"/>
</dbReference>
<dbReference type="PANTHER" id="PTHR43052">
    <property type="match status" value="1"/>
</dbReference>
<keyword evidence="3 9" id="KW-0819">tRNA processing</keyword>
<dbReference type="NCBIfam" id="TIGR00420">
    <property type="entry name" value="trmU"/>
    <property type="match status" value="1"/>
</dbReference>
<dbReference type="GO" id="GO:0005737">
    <property type="term" value="C:cytoplasm"/>
    <property type="evidence" value="ECO:0007669"/>
    <property type="project" value="UniProtKB-SubCell"/>
</dbReference>
<evidence type="ECO:0000256" key="3">
    <source>
        <dbReference type="ARBA" id="ARBA00022694"/>
    </source>
</evidence>
<sequence length="350" mass="39997">MKIAVLLSGGVDSSVVLFKLLEDGYTDITAYYLKIWLEDELDFMGSCPWEEDLEYAQAVCDKAGVELKTVSLQQEYYDKVVSYVIAELKEGRTPSPDIFCNQRIKFGAFYDHITEKYDKVATGHYAQIKEIDRKFYMYRSPDMVKDQTYFLAHLSQEQISKILFPIGGLEKNMVRELAEKYDLPNKARKDSQGICFLGKIKYNDFIGHYLGKEIGDIVNRETGEILGKHNGFWYHTVGQRSGLGLSGGPWFVVSKDTKNNVVYVSHKKNDENREKRVFFVNSLSWLGDKPTQETLSIKLRHGPNIIKCFIKWVGSDRIEITMSEPDKGVAPGQFAIFYDGDMCLGCGRIE</sequence>
<evidence type="ECO:0000313" key="13">
    <source>
        <dbReference type="Proteomes" id="UP000323824"/>
    </source>
</evidence>
<dbReference type="Gene3D" id="3.40.50.620">
    <property type="entry name" value="HUPs"/>
    <property type="match status" value="1"/>
</dbReference>
<dbReference type="HAMAP" id="MF_00144">
    <property type="entry name" value="tRNA_thiouridyl_MnmA"/>
    <property type="match status" value="1"/>
</dbReference>
<evidence type="ECO:0000256" key="7">
    <source>
        <dbReference type="ARBA" id="ARBA00023157"/>
    </source>
</evidence>
<reference evidence="12 13" key="1">
    <citation type="submission" date="2019-02" db="EMBL/GenBank/DDBJ databases">
        <authorList>
            <person name="Fomenkov A."/>
            <person name="Dubinina G."/>
            <person name="Grabovich M."/>
            <person name="Vincze T."/>
            <person name="Roberts R.J."/>
        </authorList>
    </citation>
    <scope>NUCLEOTIDE SEQUENCE [LARGE SCALE GENOMIC DNA]</scope>
    <source>
        <strain evidence="12 13">P</strain>
    </source>
</reference>
<keyword evidence="13" id="KW-1185">Reference proteome</keyword>
<dbReference type="PANTHER" id="PTHR43052:SF1">
    <property type="entry name" value="TRNA-5-TAURINOMETHYLURIDINE 2-SULFURTRANSFERASE"/>
    <property type="match status" value="1"/>
</dbReference>
<keyword evidence="5 9" id="KW-0067">ATP-binding</keyword>
<feature type="site" description="Interaction with tRNA" evidence="9">
    <location>
        <position position="333"/>
    </location>
</feature>
<feature type="active site" description="Cysteine persulfide intermediate" evidence="9">
    <location>
        <position position="195"/>
    </location>
</feature>
<dbReference type="GO" id="GO:0103016">
    <property type="term" value="F:tRNA-uridine 2-sulfurtransferase activity"/>
    <property type="evidence" value="ECO:0007669"/>
    <property type="project" value="UniProtKB-EC"/>
</dbReference>
<comment type="subcellular location">
    <subcellularLocation>
        <location evidence="9">Cytoplasm</location>
    </subcellularLocation>
</comment>
<keyword evidence="7" id="KW-1015">Disulfide bond</keyword>
<dbReference type="GO" id="GO:0008168">
    <property type="term" value="F:methyltransferase activity"/>
    <property type="evidence" value="ECO:0007669"/>
    <property type="project" value="UniProtKB-KW"/>
</dbReference>
<comment type="caution">
    <text evidence="9">Lacks conserved residue(s) required for the propagation of feature annotation.</text>
</comment>
<feature type="domain" description="tRNA-specific 2-thiouridylase MnmA-like C-terminal" evidence="10">
    <location>
        <begin position="277"/>
        <end position="349"/>
    </location>
</feature>
<keyword evidence="4 9" id="KW-0547">Nucleotide-binding</keyword>
<dbReference type="OrthoDB" id="9800696at2"/>
<protein>
    <recommendedName>
        <fullName evidence="9">tRNA-specific 2-thiouridylase MnmA</fullName>
        <ecNumber evidence="9">2.8.1.13</ecNumber>
    </recommendedName>
</protein>
<dbReference type="GO" id="GO:0032259">
    <property type="term" value="P:methylation"/>
    <property type="evidence" value="ECO:0007669"/>
    <property type="project" value="UniProtKB-KW"/>
</dbReference>
<evidence type="ECO:0000313" key="12">
    <source>
        <dbReference type="EMBL" id="QEN05218.1"/>
    </source>
</evidence>
<name>A0A5C1QCZ2_9SPIO</name>
<evidence type="ECO:0000256" key="1">
    <source>
        <dbReference type="ARBA" id="ARBA00022555"/>
    </source>
</evidence>
<proteinExistence type="inferred from homology"/>
<dbReference type="Gene3D" id="2.40.30.10">
    <property type="entry name" value="Translation factors"/>
    <property type="match status" value="1"/>
</dbReference>
<dbReference type="InterPro" id="IPR046884">
    <property type="entry name" value="MnmA-like_central"/>
</dbReference>
<dbReference type="CDD" id="cd01998">
    <property type="entry name" value="MnmA_TRMU-like"/>
    <property type="match status" value="1"/>
</dbReference>
<dbReference type="GO" id="GO:0000049">
    <property type="term" value="F:tRNA binding"/>
    <property type="evidence" value="ECO:0007669"/>
    <property type="project" value="UniProtKB-KW"/>
</dbReference>
<feature type="binding site" evidence="9">
    <location>
        <position position="33"/>
    </location>
    <ligand>
        <name>ATP</name>
        <dbReference type="ChEBI" id="CHEBI:30616"/>
    </ligand>
</feature>
<comment type="catalytic activity">
    <reaction evidence="8 9">
        <text>S-sulfanyl-L-cysteinyl-[protein] + uridine(34) in tRNA + AH2 + ATP = 2-thiouridine(34) in tRNA + L-cysteinyl-[protein] + A + AMP + diphosphate + H(+)</text>
        <dbReference type="Rhea" id="RHEA:47032"/>
        <dbReference type="Rhea" id="RHEA-COMP:10131"/>
        <dbReference type="Rhea" id="RHEA-COMP:11726"/>
        <dbReference type="Rhea" id="RHEA-COMP:11727"/>
        <dbReference type="Rhea" id="RHEA-COMP:11728"/>
        <dbReference type="ChEBI" id="CHEBI:13193"/>
        <dbReference type="ChEBI" id="CHEBI:15378"/>
        <dbReference type="ChEBI" id="CHEBI:17499"/>
        <dbReference type="ChEBI" id="CHEBI:29950"/>
        <dbReference type="ChEBI" id="CHEBI:30616"/>
        <dbReference type="ChEBI" id="CHEBI:33019"/>
        <dbReference type="ChEBI" id="CHEBI:61963"/>
        <dbReference type="ChEBI" id="CHEBI:65315"/>
        <dbReference type="ChEBI" id="CHEBI:87170"/>
        <dbReference type="ChEBI" id="CHEBI:456215"/>
        <dbReference type="EC" id="2.8.1.13"/>
    </reaction>
</comment>
<keyword evidence="2 9" id="KW-0808">Transferase</keyword>
<feature type="binding site" evidence="9">
    <location>
        <begin position="6"/>
        <end position="13"/>
    </location>
    <ligand>
        <name>ATP</name>
        <dbReference type="ChEBI" id="CHEBI:30616"/>
    </ligand>
</feature>
<feature type="binding site" evidence="9">
    <location>
        <position position="123"/>
    </location>
    <ligand>
        <name>ATP</name>
        <dbReference type="ChEBI" id="CHEBI:30616"/>
    </ligand>
</feature>
<evidence type="ECO:0000256" key="6">
    <source>
        <dbReference type="ARBA" id="ARBA00022884"/>
    </source>
</evidence>
<dbReference type="GO" id="GO:0006400">
    <property type="term" value="P:tRNA modification"/>
    <property type="evidence" value="ECO:0007669"/>
    <property type="project" value="UniProtKB-UniRule"/>
</dbReference>
<comment type="function">
    <text evidence="9">Catalyzes the 2-thiolation of uridine at the wobble position (U34) of tRNA, leading to the formation of s(2)U34.</text>
</comment>
<feature type="region of interest" description="Interaction with tRNA" evidence="9">
    <location>
        <begin position="145"/>
        <end position="147"/>
    </location>
</feature>
<dbReference type="Gene3D" id="2.30.30.280">
    <property type="entry name" value="Adenine nucleotide alpha hydrolases-like domains"/>
    <property type="match status" value="1"/>
</dbReference>
<evidence type="ECO:0000256" key="8">
    <source>
        <dbReference type="ARBA" id="ARBA00051542"/>
    </source>
</evidence>
<dbReference type="RefSeq" id="WP_149568457.1">
    <property type="nucleotide sequence ID" value="NZ_CP035807.1"/>
</dbReference>
<keyword evidence="9" id="KW-0963">Cytoplasm</keyword>
<dbReference type="InterPro" id="IPR051305">
    <property type="entry name" value="tRNA_2-thiouridylase_MnmA"/>
</dbReference>
<feature type="site" description="Interaction with tRNA" evidence="9">
    <location>
        <position position="124"/>
    </location>
</feature>
<evidence type="ECO:0000256" key="5">
    <source>
        <dbReference type="ARBA" id="ARBA00022840"/>
    </source>
</evidence>
<dbReference type="AlphaFoldDB" id="A0A5C1QCZ2"/>
<dbReference type="InterPro" id="IPR014729">
    <property type="entry name" value="Rossmann-like_a/b/a_fold"/>
</dbReference>
<evidence type="ECO:0000256" key="2">
    <source>
        <dbReference type="ARBA" id="ARBA00022679"/>
    </source>
</evidence>
<dbReference type="InterPro" id="IPR046885">
    <property type="entry name" value="MnmA-like_C"/>
</dbReference>
<gene>
    <name evidence="9 12" type="primary">mnmA</name>
    <name evidence="12" type="ORF">EW093_11015</name>
</gene>
<feature type="domain" description="tRNA-specific 2-thiouridylase MnmA-like central" evidence="11">
    <location>
        <begin position="203"/>
        <end position="266"/>
    </location>
</feature>
<keyword evidence="6 9" id="KW-0694">RNA-binding</keyword>
<dbReference type="Pfam" id="PF03054">
    <property type="entry name" value="tRNA_Me_trans"/>
    <property type="match status" value="1"/>
</dbReference>
<evidence type="ECO:0000259" key="11">
    <source>
        <dbReference type="Pfam" id="PF20259"/>
    </source>
</evidence>
<evidence type="ECO:0000259" key="10">
    <source>
        <dbReference type="Pfam" id="PF20258"/>
    </source>
</evidence>
<reference evidence="12 13" key="2">
    <citation type="submission" date="2019-09" db="EMBL/GenBank/DDBJ databases">
        <title>Complete Genome Sequence and Methylome Analysis of free living Spirochaetas.</title>
        <authorList>
            <person name="Leshcheva N."/>
            <person name="Mikheeva N."/>
        </authorList>
    </citation>
    <scope>NUCLEOTIDE SEQUENCE [LARGE SCALE GENOMIC DNA]</scope>
    <source>
        <strain evidence="12 13">P</strain>
    </source>
</reference>
<dbReference type="NCBIfam" id="NF001138">
    <property type="entry name" value="PRK00143.1"/>
    <property type="match status" value="1"/>
</dbReference>
<dbReference type="InterPro" id="IPR004506">
    <property type="entry name" value="MnmA-like"/>
</dbReference>
<dbReference type="SUPFAM" id="SSF52402">
    <property type="entry name" value="Adenine nucleotide alpha hydrolases-like"/>
    <property type="match status" value="1"/>
</dbReference>
<dbReference type="KEGG" id="sper:EW093_11015"/>
<dbReference type="Pfam" id="PF20259">
    <property type="entry name" value="tRNA_Me_trans_M"/>
    <property type="match status" value="1"/>
</dbReference>
<dbReference type="GO" id="GO:0005524">
    <property type="term" value="F:ATP binding"/>
    <property type="evidence" value="ECO:0007669"/>
    <property type="project" value="UniProtKB-KW"/>
</dbReference>
<organism evidence="12 13">
    <name type="scientific">Thiospirochaeta perfilievii</name>
    <dbReference type="NCBI Taxonomy" id="252967"/>
    <lineage>
        <taxon>Bacteria</taxon>
        <taxon>Pseudomonadati</taxon>
        <taxon>Spirochaetota</taxon>
        <taxon>Spirochaetia</taxon>
        <taxon>Spirochaetales</taxon>
        <taxon>Spirochaetaceae</taxon>
        <taxon>Thiospirochaeta</taxon>
    </lineage>
</organism>
<evidence type="ECO:0000256" key="9">
    <source>
        <dbReference type="HAMAP-Rule" id="MF_00144"/>
    </source>
</evidence>
<dbReference type="InterPro" id="IPR023382">
    <property type="entry name" value="MnmA-like_central_sf"/>
</dbReference>
<dbReference type="FunFam" id="2.30.30.280:FF:000001">
    <property type="entry name" value="tRNA-specific 2-thiouridylase MnmA"/>
    <property type="match status" value="1"/>
</dbReference>
<feature type="active site" description="Nucleophile" evidence="9">
    <location>
        <position position="100"/>
    </location>
</feature>
<dbReference type="EC" id="2.8.1.13" evidence="9"/>
<dbReference type="EMBL" id="CP035807">
    <property type="protein sequence ID" value="QEN05218.1"/>
    <property type="molecule type" value="Genomic_DNA"/>
</dbReference>
<comment type="similarity">
    <text evidence="9">Belongs to the MnmA/TRMU family.</text>
</comment>
<evidence type="ECO:0000256" key="4">
    <source>
        <dbReference type="ARBA" id="ARBA00022741"/>
    </source>
</evidence>
<keyword evidence="1 9" id="KW-0820">tRNA-binding</keyword>